<reference evidence="1" key="1">
    <citation type="submission" date="2023-10" db="EMBL/GenBank/DDBJ databases">
        <authorList>
            <person name="Chen Y."/>
            <person name="Shah S."/>
            <person name="Dougan E. K."/>
            <person name="Thang M."/>
            <person name="Chan C."/>
        </authorList>
    </citation>
    <scope>NUCLEOTIDE SEQUENCE [LARGE SCALE GENOMIC DNA]</scope>
</reference>
<keyword evidence="2" id="KW-1185">Reference proteome</keyword>
<name>A0ABN9U9P9_9DINO</name>
<sequence>MTRKRSLSSRRRSSAQSWQCVQDCWYCAVPDPREEGHPRARAQALPGGARKVITDAMGGSRLAPYGLGGTIIALNTPECPRALLQLRMGGGIVEHAITEAGYTNLGIQASLRAAQAALVAPC</sequence>
<proteinExistence type="predicted"/>
<comment type="caution">
    <text evidence="1">The sequence shown here is derived from an EMBL/GenBank/DDBJ whole genome shotgun (WGS) entry which is preliminary data.</text>
</comment>
<accession>A0ABN9U9P9</accession>
<dbReference type="Proteomes" id="UP001189429">
    <property type="component" value="Unassembled WGS sequence"/>
</dbReference>
<protein>
    <submittedName>
        <fullName evidence="1">Uncharacterized protein</fullName>
    </submittedName>
</protein>
<dbReference type="EMBL" id="CAUYUJ010015593">
    <property type="protein sequence ID" value="CAK0855986.1"/>
    <property type="molecule type" value="Genomic_DNA"/>
</dbReference>
<evidence type="ECO:0000313" key="1">
    <source>
        <dbReference type="EMBL" id="CAK0855986.1"/>
    </source>
</evidence>
<evidence type="ECO:0000313" key="2">
    <source>
        <dbReference type="Proteomes" id="UP001189429"/>
    </source>
</evidence>
<gene>
    <name evidence="1" type="ORF">PCOR1329_LOCUS46494</name>
</gene>
<organism evidence="1 2">
    <name type="scientific">Prorocentrum cordatum</name>
    <dbReference type="NCBI Taxonomy" id="2364126"/>
    <lineage>
        <taxon>Eukaryota</taxon>
        <taxon>Sar</taxon>
        <taxon>Alveolata</taxon>
        <taxon>Dinophyceae</taxon>
        <taxon>Prorocentrales</taxon>
        <taxon>Prorocentraceae</taxon>
        <taxon>Prorocentrum</taxon>
    </lineage>
</organism>